<proteinExistence type="predicted"/>
<evidence type="ECO:0000313" key="1">
    <source>
        <dbReference type="EMBL" id="KAF1850478.1"/>
    </source>
</evidence>
<dbReference type="GeneID" id="63845215"/>
<reference evidence="1" key="1">
    <citation type="submission" date="2020-01" db="EMBL/GenBank/DDBJ databases">
        <authorList>
            <consortium name="DOE Joint Genome Institute"/>
            <person name="Haridas S."/>
            <person name="Albert R."/>
            <person name="Binder M."/>
            <person name="Bloem J."/>
            <person name="Labutti K."/>
            <person name="Salamov A."/>
            <person name="Andreopoulos B."/>
            <person name="Baker S.E."/>
            <person name="Barry K."/>
            <person name="Bills G."/>
            <person name="Bluhm B.H."/>
            <person name="Cannon C."/>
            <person name="Castanera R."/>
            <person name="Culley D.E."/>
            <person name="Daum C."/>
            <person name="Ezra D."/>
            <person name="Gonzalez J.B."/>
            <person name="Henrissat B."/>
            <person name="Kuo A."/>
            <person name="Liang C."/>
            <person name="Lipzen A."/>
            <person name="Lutzoni F."/>
            <person name="Magnuson J."/>
            <person name="Mondo S."/>
            <person name="Nolan M."/>
            <person name="Ohm R."/>
            <person name="Pangilinan J."/>
            <person name="Park H.-J."/>
            <person name="Ramirez L."/>
            <person name="Alfaro M."/>
            <person name="Sun H."/>
            <person name="Tritt A."/>
            <person name="Yoshinaga Y."/>
            <person name="Zwiers L.-H."/>
            <person name="Turgeon B.G."/>
            <person name="Goodwin S.B."/>
            <person name="Spatafora J.W."/>
            <person name="Crous P.W."/>
            <person name="Grigoriev I.V."/>
        </authorList>
    </citation>
    <scope>NUCLEOTIDE SEQUENCE</scope>
    <source>
        <strain evidence="1">CBS 394.84</strain>
    </source>
</reference>
<dbReference type="EMBL" id="ML976614">
    <property type="protein sequence ID" value="KAF1850478.1"/>
    <property type="molecule type" value="Genomic_DNA"/>
</dbReference>
<comment type="caution">
    <text evidence="1">The sequence shown here is derived from an EMBL/GenBank/DDBJ whole genome shotgun (WGS) entry which is preliminary data.</text>
</comment>
<dbReference type="OrthoDB" id="5421503at2759"/>
<keyword evidence="2" id="KW-1185">Reference proteome</keyword>
<accession>A0A9P4LD67</accession>
<gene>
    <name evidence="1" type="ORF">K460DRAFT_274502</name>
</gene>
<dbReference type="RefSeq" id="XP_040793041.1">
    <property type="nucleotide sequence ID" value="XM_040927962.1"/>
</dbReference>
<evidence type="ECO:0000313" key="2">
    <source>
        <dbReference type="Proteomes" id="UP000800039"/>
    </source>
</evidence>
<name>A0A9P4LD67_9PLEO</name>
<sequence>MPSNSAPPRISNTRPEATQPTLVLHTAVDYTEAQGVGIGIIQRAQRAQCATTSTPKPSLLRPSEHKYSIKAEDFAAQNVETRDRALMLALLHALGLAHSTLKQRASLPKTVQLHRVSVLCTSLTIVQLVQHHITHAPESLEDVACAKDCVVIQRVVEKVRKLSRRGIEVSIGVSSSEDGIGEMARPLTWRTTRRLPWQRVRILARQKGRQACRSRCRQLKSERLMEREQCTLGDEVAIQRRMESLSLRELPSESVSMPTLSAVVE</sequence>
<organism evidence="1 2">
    <name type="scientific">Cucurbitaria berberidis CBS 394.84</name>
    <dbReference type="NCBI Taxonomy" id="1168544"/>
    <lineage>
        <taxon>Eukaryota</taxon>
        <taxon>Fungi</taxon>
        <taxon>Dikarya</taxon>
        <taxon>Ascomycota</taxon>
        <taxon>Pezizomycotina</taxon>
        <taxon>Dothideomycetes</taxon>
        <taxon>Pleosporomycetidae</taxon>
        <taxon>Pleosporales</taxon>
        <taxon>Pleosporineae</taxon>
        <taxon>Cucurbitariaceae</taxon>
        <taxon>Cucurbitaria</taxon>
    </lineage>
</organism>
<dbReference type="Proteomes" id="UP000800039">
    <property type="component" value="Unassembled WGS sequence"/>
</dbReference>
<dbReference type="AlphaFoldDB" id="A0A9P4LD67"/>
<protein>
    <submittedName>
        <fullName evidence="1">Uncharacterized protein</fullName>
    </submittedName>
</protein>